<dbReference type="SUPFAM" id="SSF53300">
    <property type="entry name" value="vWA-like"/>
    <property type="match status" value="1"/>
</dbReference>
<dbReference type="InterPro" id="IPR036465">
    <property type="entry name" value="vWFA_dom_sf"/>
</dbReference>
<organism evidence="2 3">
    <name type="scientific">Coprinellus micaceus</name>
    <name type="common">Glistening ink-cap mushroom</name>
    <name type="synonym">Coprinus micaceus</name>
    <dbReference type="NCBI Taxonomy" id="71717"/>
    <lineage>
        <taxon>Eukaryota</taxon>
        <taxon>Fungi</taxon>
        <taxon>Dikarya</taxon>
        <taxon>Basidiomycota</taxon>
        <taxon>Agaricomycotina</taxon>
        <taxon>Agaricomycetes</taxon>
        <taxon>Agaricomycetidae</taxon>
        <taxon>Agaricales</taxon>
        <taxon>Agaricineae</taxon>
        <taxon>Psathyrellaceae</taxon>
        <taxon>Coprinellus</taxon>
    </lineage>
</organism>
<dbReference type="AlphaFoldDB" id="A0A4Y7TPM8"/>
<gene>
    <name evidence="2" type="ORF">FA13DRAFT_1810755</name>
</gene>
<comment type="caution">
    <text evidence="2">The sequence shown here is derived from an EMBL/GenBank/DDBJ whole genome shotgun (WGS) entry which is preliminary data.</text>
</comment>
<evidence type="ECO:0000259" key="1">
    <source>
        <dbReference type="PROSITE" id="PS50234"/>
    </source>
</evidence>
<evidence type="ECO:0000313" key="2">
    <source>
        <dbReference type="EMBL" id="TEB36137.1"/>
    </source>
</evidence>
<feature type="domain" description="VWFA" evidence="1">
    <location>
        <begin position="25"/>
        <end position="229"/>
    </location>
</feature>
<accession>A0A4Y7TPM8</accession>
<reference evidence="2 3" key="1">
    <citation type="journal article" date="2019" name="Nat. Ecol. Evol.">
        <title>Megaphylogeny resolves global patterns of mushroom evolution.</title>
        <authorList>
            <person name="Varga T."/>
            <person name="Krizsan K."/>
            <person name="Foldi C."/>
            <person name="Dima B."/>
            <person name="Sanchez-Garcia M."/>
            <person name="Sanchez-Ramirez S."/>
            <person name="Szollosi G.J."/>
            <person name="Szarkandi J.G."/>
            <person name="Papp V."/>
            <person name="Albert L."/>
            <person name="Andreopoulos W."/>
            <person name="Angelini C."/>
            <person name="Antonin V."/>
            <person name="Barry K.W."/>
            <person name="Bougher N.L."/>
            <person name="Buchanan P."/>
            <person name="Buyck B."/>
            <person name="Bense V."/>
            <person name="Catcheside P."/>
            <person name="Chovatia M."/>
            <person name="Cooper J."/>
            <person name="Damon W."/>
            <person name="Desjardin D."/>
            <person name="Finy P."/>
            <person name="Geml J."/>
            <person name="Haridas S."/>
            <person name="Hughes K."/>
            <person name="Justo A."/>
            <person name="Karasinski D."/>
            <person name="Kautmanova I."/>
            <person name="Kiss B."/>
            <person name="Kocsube S."/>
            <person name="Kotiranta H."/>
            <person name="LaButti K.M."/>
            <person name="Lechner B.E."/>
            <person name="Liimatainen K."/>
            <person name="Lipzen A."/>
            <person name="Lukacs Z."/>
            <person name="Mihaltcheva S."/>
            <person name="Morgado L.N."/>
            <person name="Niskanen T."/>
            <person name="Noordeloos M.E."/>
            <person name="Ohm R.A."/>
            <person name="Ortiz-Santana B."/>
            <person name="Ovrebo C."/>
            <person name="Racz N."/>
            <person name="Riley R."/>
            <person name="Savchenko A."/>
            <person name="Shiryaev A."/>
            <person name="Soop K."/>
            <person name="Spirin V."/>
            <person name="Szebenyi C."/>
            <person name="Tomsovsky M."/>
            <person name="Tulloss R.E."/>
            <person name="Uehling J."/>
            <person name="Grigoriev I.V."/>
            <person name="Vagvolgyi C."/>
            <person name="Papp T."/>
            <person name="Martin F.M."/>
            <person name="Miettinen O."/>
            <person name="Hibbett D.S."/>
            <person name="Nagy L.G."/>
        </authorList>
    </citation>
    <scope>NUCLEOTIDE SEQUENCE [LARGE SCALE GENOMIC DNA]</scope>
    <source>
        <strain evidence="2 3">FP101781</strain>
    </source>
</reference>
<protein>
    <recommendedName>
        <fullName evidence="1">VWFA domain-containing protein</fullName>
    </recommendedName>
</protein>
<dbReference type="Gene3D" id="3.40.50.410">
    <property type="entry name" value="von Willebrand factor, type A domain"/>
    <property type="match status" value="1"/>
</dbReference>
<proteinExistence type="predicted"/>
<dbReference type="OrthoDB" id="2142040at2759"/>
<dbReference type="Proteomes" id="UP000298030">
    <property type="component" value="Unassembled WGS sequence"/>
</dbReference>
<dbReference type="PROSITE" id="PS50234">
    <property type="entry name" value="VWFA"/>
    <property type="match status" value="1"/>
</dbReference>
<dbReference type="InterPro" id="IPR002035">
    <property type="entry name" value="VWF_A"/>
</dbReference>
<dbReference type="PANTHER" id="PTHR34706">
    <property type="entry name" value="SLR1338 PROTEIN"/>
    <property type="match status" value="1"/>
</dbReference>
<evidence type="ECO:0000313" key="3">
    <source>
        <dbReference type="Proteomes" id="UP000298030"/>
    </source>
</evidence>
<keyword evidence="3" id="KW-1185">Reference proteome</keyword>
<dbReference type="PANTHER" id="PTHR34706:SF1">
    <property type="entry name" value="VWFA DOMAIN-CONTAINING PROTEIN"/>
    <property type="match status" value="1"/>
</dbReference>
<dbReference type="STRING" id="71717.A0A4Y7TPM8"/>
<dbReference type="EMBL" id="QPFP01000006">
    <property type="protein sequence ID" value="TEB36137.1"/>
    <property type="molecule type" value="Genomic_DNA"/>
</dbReference>
<name>A0A4Y7TPM8_COPMI</name>
<sequence>MPKSSLPAANMGISDSQLLMLEKFDTVFLVDDSTSMGYSVYYKEARLFSKVRSILRWDLAGVALQKFATIAAHYDKDGIEVYFLNSPKYGQNIKTEEEIVSLFQSVRRSPGTPIGSKLDQILKPYLQQIQEGHSSGKPPKPRNYIILTDGQPGDGKRLVSLLQETGATLNAYNCPKEQLGLQFVQIGDDEGATAFLESLDNGAKHFHRDFIDTVKHSPVPGPKGLRGKLGLGHGTSEEDAMVKKLLLGGISRWHDAQ</sequence>